<keyword evidence="1" id="KW-0479">Metal-binding</keyword>
<evidence type="ECO:0000256" key="3">
    <source>
        <dbReference type="ARBA" id="ARBA00022833"/>
    </source>
</evidence>
<name>A0A1I7ZGB9_9BILA</name>
<evidence type="ECO:0000256" key="4">
    <source>
        <dbReference type="PROSITE-ProRule" id="PRU00322"/>
    </source>
</evidence>
<organism evidence="7 8">
    <name type="scientific">Steinernema glaseri</name>
    <dbReference type="NCBI Taxonomy" id="37863"/>
    <lineage>
        <taxon>Eukaryota</taxon>
        <taxon>Metazoa</taxon>
        <taxon>Ecdysozoa</taxon>
        <taxon>Nematoda</taxon>
        <taxon>Chromadorea</taxon>
        <taxon>Rhabditida</taxon>
        <taxon>Tylenchina</taxon>
        <taxon>Panagrolaimomorpha</taxon>
        <taxon>Strongyloidoidea</taxon>
        <taxon>Steinernematidae</taxon>
        <taxon>Steinernema</taxon>
    </lineage>
</organism>
<reference evidence="8" key="1">
    <citation type="submission" date="2016-11" db="UniProtKB">
        <authorList>
            <consortium name="WormBaseParasite"/>
        </authorList>
    </citation>
    <scope>IDENTIFICATION</scope>
</reference>
<dbReference type="WBParaSite" id="L893_g2592.t1">
    <property type="protein sequence ID" value="L893_g2592.t1"/>
    <property type="gene ID" value="L893_g2592"/>
</dbReference>
<keyword evidence="2 4" id="KW-0863">Zinc-finger</keyword>
<feature type="domain" description="RanBP2-type" evidence="6">
    <location>
        <begin position="180"/>
        <end position="210"/>
    </location>
</feature>
<dbReference type="InterPro" id="IPR001876">
    <property type="entry name" value="Znf_RanBP2"/>
</dbReference>
<dbReference type="GO" id="GO:0008270">
    <property type="term" value="F:zinc ion binding"/>
    <property type="evidence" value="ECO:0007669"/>
    <property type="project" value="UniProtKB-KW"/>
</dbReference>
<evidence type="ECO:0000256" key="5">
    <source>
        <dbReference type="SAM" id="MobiDB-lite"/>
    </source>
</evidence>
<dbReference type="InterPro" id="IPR036443">
    <property type="entry name" value="Znf_RanBP2_sf"/>
</dbReference>
<evidence type="ECO:0000256" key="1">
    <source>
        <dbReference type="ARBA" id="ARBA00022723"/>
    </source>
</evidence>
<evidence type="ECO:0000313" key="7">
    <source>
        <dbReference type="Proteomes" id="UP000095287"/>
    </source>
</evidence>
<sequence>MHHFHSITAETHSAPAFAFPTAMNSVHPSFIEEVVLQLERNPYRIKEPQEVAKLSSIWGRSTNVATKPEERNRLLPSAPKEPSPSAPSAGFLFSSKAVSKPTATKASSGRPVFFGSSAAPIATPSSTFGLADTTLGLLNIVEGLLNSTNNYAYAEVSKKKPLFGFRNSASSFRSPGRGNKAQPKWYCSNCFIQNDASVEKCRCCRRVKPGAAPSSSSFGGSSNAFGSKLVKPAVTASDSSFKFGFGDSTITNQAAKPESAPSQEPFSAAPSAAFLFGSSTATTATEASSGTSSGFGSSATTSAASSTNFGADLPSTFNFGGPNPQSFQFGAATHASSTAPAVRKVDHARRHRR</sequence>
<feature type="compositionally biased region" description="Polar residues" evidence="5">
    <location>
        <begin position="315"/>
        <end position="339"/>
    </location>
</feature>
<keyword evidence="3" id="KW-0862">Zinc</keyword>
<keyword evidence="7" id="KW-1185">Reference proteome</keyword>
<proteinExistence type="predicted"/>
<dbReference type="Gene3D" id="4.10.1060.10">
    <property type="entry name" value="Zinc finger, RanBP2-type"/>
    <property type="match status" value="1"/>
</dbReference>
<accession>A0A1I7ZGB9</accession>
<dbReference type="SUPFAM" id="SSF90209">
    <property type="entry name" value="Ran binding protein zinc finger-like"/>
    <property type="match status" value="1"/>
</dbReference>
<evidence type="ECO:0000256" key="2">
    <source>
        <dbReference type="ARBA" id="ARBA00022771"/>
    </source>
</evidence>
<dbReference type="PROSITE" id="PS01358">
    <property type="entry name" value="ZF_RANBP2_1"/>
    <property type="match status" value="1"/>
</dbReference>
<feature type="region of interest" description="Disordered" evidence="5">
    <location>
        <begin position="313"/>
        <end position="353"/>
    </location>
</feature>
<dbReference type="PROSITE" id="PS50199">
    <property type="entry name" value="ZF_RANBP2_2"/>
    <property type="match status" value="1"/>
</dbReference>
<evidence type="ECO:0000313" key="8">
    <source>
        <dbReference type="WBParaSite" id="L893_g2592.t1"/>
    </source>
</evidence>
<protein>
    <submittedName>
        <fullName evidence="8">RanBP2-type domain-containing protein</fullName>
    </submittedName>
</protein>
<dbReference type="Proteomes" id="UP000095287">
    <property type="component" value="Unplaced"/>
</dbReference>
<dbReference type="AlphaFoldDB" id="A0A1I7ZGB9"/>
<evidence type="ECO:0000259" key="6">
    <source>
        <dbReference type="PROSITE" id="PS50199"/>
    </source>
</evidence>